<evidence type="ECO:0000256" key="1">
    <source>
        <dbReference type="SAM" id="MobiDB-lite"/>
    </source>
</evidence>
<evidence type="ECO:0000313" key="3">
    <source>
        <dbReference type="Proteomes" id="UP001151002"/>
    </source>
</evidence>
<keyword evidence="3" id="KW-1185">Reference proteome</keyword>
<reference evidence="2" key="1">
    <citation type="submission" date="2022-11" db="EMBL/GenBank/DDBJ databases">
        <authorList>
            <person name="Somphong A."/>
            <person name="Phongsopitanun W."/>
        </authorList>
    </citation>
    <scope>NUCLEOTIDE SEQUENCE</scope>
    <source>
        <strain evidence="2">Pm04-4</strain>
    </source>
</reference>
<feature type="compositionally biased region" description="Polar residues" evidence="1">
    <location>
        <begin position="33"/>
        <end position="50"/>
    </location>
</feature>
<dbReference type="Proteomes" id="UP001151002">
    <property type="component" value="Unassembled WGS sequence"/>
</dbReference>
<protein>
    <submittedName>
        <fullName evidence="2">Uncharacterized protein</fullName>
    </submittedName>
</protein>
<organism evidence="2 3">
    <name type="scientific">Paractinoplanes pyxinae</name>
    <dbReference type="NCBI Taxonomy" id="2997416"/>
    <lineage>
        <taxon>Bacteria</taxon>
        <taxon>Bacillati</taxon>
        <taxon>Actinomycetota</taxon>
        <taxon>Actinomycetes</taxon>
        <taxon>Micromonosporales</taxon>
        <taxon>Micromonosporaceae</taxon>
        <taxon>Paractinoplanes</taxon>
    </lineage>
</organism>
<comment type="caution">
    <text evidence="2">The sequence shown here is derived from an EMBL/GenBank/DDBJ whole genome shotgun (WGS) entry which is preliminary data.</text>
</comment>
<gene>
    <name evidence="2" type="ORF">OWR29_01850</name>
</gene>
<feature type="region of interest" description="Disordered" evidence="1">
    <location>
        <begin position="1"/>
        <end position="87"/>
    </location>
</feature>
<evidence type="ECO:0000313" key="2">
    <source>
        <dbReference type="EMBL" id="MCY1136723.1"/>
    </source>
</evidence>
<dbReference type="EMBL" id="JAPNTZ010000001">
    <property type="protein sequence ID" value="MCY1136723.1"/>
    <property type="molecule type" value="Genomic_DNA"/>
</dbReference>
<proteinExistence type="predicted"/>
<accession>A0ABT4ATP9</accession>
<dbReference type="RefSeq" id="WP_267560489.1">
    <property type="nucleotide sequence ID" value="NZ_JAPNTZ010000001.1"/>
</dbReference>
<sequence>MTARLTSRAERTNARDGSGTKRPTSAPAPIVSGSRTASWATSTPARNTNAPPLRSGSVRAPTTAYAIPSPPKAMSTRRAVLTTPSVR</sequence>
<name>A0ABT4ATP9_9ACTN</name>